<accession>A0A166SEF5</accession>
<reference evidence="1 2" key="1">
    <citation type="journal article" date="2016" name="Mol. Biol. Evol.">
        <title>Comparative Genomics of Early-Diverging Mushroom-Forming Fungi Provides Insights into the Origins of Lignocellulose Decay Capabilities.</title>
        <authorList>
            <person name="Nagy L.G."/>
            <person name="Riley R."/>
            <person name="Tritt A."/>
            <person name="Adam C."/>
            <person name="Daum C."/>
            <person name="Floudas D."/>
            <person name="Sun H."/>
            <person name="Yadav J.S."/>
            <person name="Pangilinan J."/>
            <person name="Larsson K.H."/>
            <person name="Matsuura K."/>
            <person name="Barry K."/>
            <person name="Labutti K."/>
            <person name="Kuo R."/>
            <person name="Ohm R.A."/>
            <person name="Bhattacharya S.S."/>
            <person name="Shirouzu T."/>
            <person name="Yoshinaga Y."/>
            <person name="Martin F.M."/>
            <person name="Grigoriev I.V."/>
            <person name="Hibbett D.S."/>
        </authorList>
    </citation>
    <scope>NUCLEOTIDE SEQUENCE [LARGE SCALE GENOMIC DNA]</scope>
    <source>
        <strain evidence="1 2">CBS 109695</strain>
    </source>
</reference>
<name>A0A166SEF5_9AGAM</name>
<dbReference type="Proteomes" id="UP000076532">
    <property type="component" value="Unassembled WGS sequence"/>
</dbReference>
<sequence>MARANTLYISSSPQVFPATINRDCACLRAALRALARCQSTSVPPLRRGAEARVLISGLMTIRRVSQFIQPKVYNCEHQRLESSAKARTREKAEVSAEARVLAVKGPEVEPRLMPRVCTGYARIRNTSCITSDYGLRPPTIC</sequence>
<gene>
    <name evidence="1" type="ORF">FIBSPDRAFT_216037</name>
</gene>
<evidence type="ECO:0000313" key="1">
    <source>
        <dbReference type="EMBL" id="KZP29352.1"/>
    </source>
</evidence>
<dbReference type="AlphaFoldDB" id="A0A166SEF5"/>
<proteinExistence type="predicted"/>
<protein>
    <submittedName>
        <fullName evidence="1">Uncharacterized protein</fullName>
    </submittedName>
</protein>
<dbReference type="EMBL" id="KV417499">
    <property type="protein sequence ID" value="KZP29352.1"/>
    <property type="molecule type" value="Genomic_DNA"/>
</dbReference>
<organism evidence="1 2">
    <name type="scientific">Athelia psychrophila</name>
    <dbReference type="NCBI Taxonomy" id="1759441"/>
    <lineage>
        <taxon>Eukaryota</taxon>
        <taxon>Fungi</taxon>
        <taxon>Dikarya</taxon>
        <taxon>Basidiomycota</taxon>
        <taxon>Agaricomycotina</taxon>
        <taxon>Agaricomycetes</taxon>
        <taxon>Agaricomycetidae</taxon>
        <taxon>Atheliales</taxon>
        <taxon>Atheliaceae</taxon>
        <taxon>Athelia</taxon>
    </lineage>
</organism>
<keyword evidence="2" id="KW-1185">Reference proteome</keyword>
<evidence type="ECO:0000313" key="2">
    <source>
        <dbReference type="Proteomes" id="UP000076532"/>
    </source>
</evidence>